<dbReference type="Proteomes" id="UP000187651">
    <property type="component" value="Unassembled WGS sequence"/>
</dbReference>
<keyword evidence="7 9" id="KW-0472">Membrane</keyword>
<dbReference type="PANTHER" id="PTHR35011">
    <property type="entry name" value="2,3-DIKETO-L-GULONATE TRAP TRANSPORTER SMALL PERMEASE PROTEIN YIAM"/>
    <property type="match status" value="1"/>
</dbReference>
<dbReference type="GO" id="GO:0022857">
    <property type="term" value="F:transmembrane transporter activity"/>
    <property type="evidence" value="ECO:0007669"/>
    <property type="project" value="TreeGrafter"/>
</dbReference>
<evidence type="ECO:0000256" key="5">
    <source>
        <dbReference type="ARBA" id="ARBA00022692"/>
    </source>
</evidence>
<feature type="transmembrane region" description="Helical" evidence="9">
    <location>
        <begin position="43"/>
        <end position="60"/>
    </location>
</feature>
<keyword evidence="5 9" id="KW-0812">Transmembrane</keyword>
<gene>
    <name evidence="11" type="ORF">SAMN05216544_1100</name>
</gene>
<feature type="domain" description="Tripartite ATP-independent periplasmic transporters DctQ component" evidence="10">
    <location>
        <begin position="19"/>
        <end position="149"/>
    </location>
</feature>
<evidence type="ECO:0000256" key="7">
    <source>
        <dbReference type="ARBA" id="ARBA00023136"/>
    </source>
</evidence>
<reference evidence="12" key="1">
    <citation type="submission" date="2016-10" db="EMBL/GenBank/DDBJ databases">
        <authorList>
            <person name="Varghese N."/>
            <person name="Submissions S."/>
        </authorList>
    </citation>
    <scope>NUCLEOTIDE SEQUENCE [LARGE SCALE GENOMIC DNA]</scope>
    <source>
        <strain evidence="12">M83</strain>
    </source>
</reference>
<comment type="similarity">
    <text evidence="8">Belongs to the TRAP transporter small permease family.</text>
</comment>
<proteinExistence type="inferred from homology"/>
<evidence type="ECO:0000313" key="11">
    <source>
        <dbReference type="EMBL" id="SDM76386.1"/>
    </source>
</evidence>
<evidence type="ECO:0000256" key="3">
    <source>
        <dbReference type="ARBA" id="ARBA00022475"/>
    </source>
</evidence>
<dbReference type="EMBL" id="FNHZ01000002">
    <property type="protein sequence ID" value="SDM76386.1"/>
    <property type="molecule type" value="Genomic_DNA"/>
</dbReference>
<evidence type="ECO:0000256" key="2">
    <source>
        <dbReference type="ARBA" id="ARBA00022448"/>
    </source>
</evidence>
<keyword evidence="12" id="KW-1185">Reference proteome</keyword>
<dbReference type="RefSeq" id="WP_074521284.1">
    <property type="nucleotide sequence ID" value="NZ_FNHZ01000002.1"/>
</dbReference>
<evidence type="ECO:0000256" key="1">
    <source>
        <dbReference type="ARBA" id="ARBA00004429"/>
    </source>
</evidence>
<dbReference type="PANTHER" id="PTHR35011:SF2">
    <property type="entry name" value="2,3-DIKETO-L-GULONATE TRAP TRANSPORTER SMALL PERMEASE PROTEIN YIAM"/>
    <property type="match status" value="1"/>
</dbReference>
<dbReference type="GO" id="GO:0005886">
    <property type="term" value="C:plasma membrane"/>
    <property type="evidence" value="ECO:0007669"/>
    <property type="project" value="UniProtKB-SubCell"/>
</dbReference>
<dbReference type="GO" id="GO:0015740">
    <property type="term" value="P:C4-dicarboxylate transport"/>
    <property type="evidence" value="ECO:0007669"/>
    <property type="project" value="TreeGrafter"/>
</dbReference>
<keyword evidence="6 9" id="KW-1133">Transmembrane helix</keyword>
<dbReference type="OrthoDB" id="9814265at2"/>
<dbReference type="InterPro" id="IPR055348">
    <property type="entry name" value="DctQ"/>
</dbReference>
<dbReference type="Pfam" id="PF04290">
    <property type="entry name" value="DctQ"/>
    <property type="match status" value="1"/>
</dbReference>
<evidence type="ECO:0000256" key="6">
    <source>
        <dbReference type="ARBA" id="ARBA00022989"/>
    </source>
</evidence>
<name>A0A1G9VWQ4_9FIRM</name>
<dbReference type="InterPro" id="IPR007387">
    <property type="entry name" value="TRAP_DctQ"/>
</dbReference>
<evidence type="ECO:0000259" key="10">
    <source>
        <dbReference type="Pfam" id="PF04290"/>
    </source>
</evidence>
<dbReference type="PROSITE" id="PS51257">
    <property type="entry name" value="PROKAR_LIPOPROTEIN"/>
    <property type="match status" value="1"/>
</dbReference>
<evidence type="ECO:0000313" key="12">
    <source>
        <dbReference type="Proteomes" id="UP000187651"/>
    </source>
</evidence>
<keyword evidence="2" id="KW-0813">Transport</keyword>
<protein>
    <submittedName>
        <fullName evidence="11">TRAP-type C4-dicarboxylate transport system, small permease component</fullName>
    </submittedName>
</protein>
<organism evidence="11 12">
    <name type="scientific">Lachnospira pectinoschiza</name>
    <dbReference type="NCBI Taxonomy" id="28052"/>
    <lineage>
        <taxon>Bacteria</taxon>
        <taxon>Bacillati</taxon>
        <taxon>Bacillota</taxon>
        <taxon>Clostridia</taxon>
        <taxon>Lachnospirales</taxon>
        <taxon>Lachnospiraceae</taxon>
        <taxon>Lachnospira</taxon>
    </lineage>
</organism>
<evidence type="ECO:0000256" key="9">
    <source>
        <dbReference type="SAM" id="Phobius"/>
    </source>
</evidence>
<feature type="transmembrane region" description="Helical" evidence="9">
    <location>
        <begin position="81"/>
        <end position="104"/>
    </location>
</feature>
<comment type="subcellular location">
    <subcellularLocation>
        <location evidence="1">Cell inner membrane</location>
        <topology evidence="1">Multi-pass membrane protein</topology>
    </subcellularLocation>
</comment>
<sequence length="173" mass="19530">MKYLNKTVEFILSVLVCGMVLGCVWQVVTRFILHDPSKYTEELLRYMLIWVTFMGVPYAYGQDRHLAINIFMNKNTKKNDALVKLFVDVFVVALCVLVMIVGGIMVTANAAGQLSAAMQLPMEVYYVCVPISGCLMVIYGIDKIVKHIKDFRAELHNENASKQEEAPSFKKAV</sequence>
<keyword evidence="4" id="KW-0997">Cell inner membrane</keyword>
<evidence type="ECO:0000256" key="8">
    <source>
        <dbReference type="ARBA" id="ARBA00038436"/>
    </source>
</evidence>
<accession>A0A1G9VWQ4</accession>
<feature type="transmembrane region" description="Helical" evidence="9">
    <location>
        <begin position="7"/>
        <end position="28"/>
    </location>
</feature>
<dbReference type="AlphaFoldDB" id="A0A1G9VWQ4"/>
<feature type="transmembrane region" description="Helical" evidence="9">
    <location>
        <begin position="124"/>
        <end position="141"/>
    </location>
</feature>
<keyword evidence="3" id="KW-1003">Cell membrane</keyword>
<evidence type="ECO:0000256" key="4">
    <source>
        <dbReference type="ARBA" id="ARBA00022519"/>
    </source>
</evidence>